<dbReference type="CDD" id="cd11059">
    <property type="entry name" value="CYP_fungal"/>
    <property type="match status" value="1"/>
</dbReference>
<evidence type="ECO:0000256" key="1">
    <source>
        <dbReference type="ARBA" id="ARBA00001971"/>
    </source>
</evidence>
<evidence type="ECO:0000256" key="12">
    <source>
        <dbReference type="PIRSR" id="PIRSR602401-1"/>
    </source>
</evidence>
<feature type="domain" description="Palmitoyltransferase DHHC" evidence="14">
    <location>
        <begin position="122"/>
        <end position="249"/>
    </location>
</feature>
<sequence length="860" mass="97327">MFLRSTLRRTESLCCKFFSWFPLGLVAFLTTWALYVQAYTICLRHVGGKTGYAWAALTVVLYAMALWCYYTACLTPPGSPSSPIPKPLQDLSYSLLPTTSTTSHERDVELGAPTSTITVKENGKTRYCTKCQCPKPDRAHHCSVCGVCVLKMDHHCPWLSTCVGWNNYKPFVLFLVYVTLFATSCFAGTCLAIYWWTLEPYSGVEDEFLQLSWVLLAALSGCITIIVGAFGGWHLSLCLRNITTIESLESTRYSTPHPLSRLRRSAPTNIEIGNAFDLGYYANWCQVFGERKTLWWVPVDGGRRGDGRVFEVSGEARQRLEEVAMRVRSEEERHLGRWESEWADVEEYTNLLLRFRQEVMGVIFALHCVGLGQAVLAAAVAFWLAKAIYNAYFHPLRNVPGPLICKITSARMTFAELCGCRTLTIHHLHERYGDIIRIGPDELAFSNPFAIKEIYGQGSPYMKSAMYDHFSTHSPNLFDMRDRELHKERRKLLSHAFAQVNIDNAEPLIAEQIRKFMGWVQQYAAEGKSMNVAVWFRMYALDIVGSLFLGQDFKALDSDTPLSYLDDLDGHFMLAALKWNMPWVLPLTSWLPIPAWQRFLRSSQRLYEYGDWAFKQYMDRYGRESKRRDLLTKVIKGETDSQKLPDRVITSEVGSMTIGGTDTTSITLTYTVWELAKHPEWQDKIREELRTHNVQFIDGVPAYKDVAPLEALNGCIMEGLRLHSAAPASLPRVAPDGGGVISDIFVPAGTTVSMQAYTLHNNPTIYPSPTSFLPTRWANGGTKAMQESYMPWSKGSRACMGIHLATMEMKLIIAALLRGWRVESGEGTTEESMSMVDHFVLMPKSGRCDLVFRKLEGEEE</sequence>
<evidence type="ECO:0000256" key="13">
    <source>
        <dbReference type="RuleBase" id="RU079119"/>
    </source>
</evidence>
<keyword evidence="10" id="KW-0449">Lipoprotein</keyword>
<keyword evidence="13" id="KW-0012">Acyltransferase</keyword>
<evidence type="ECO:0000256" key="8">
    <source>
        <dbReference type="ARBA" id="ARBA00023136"/>
    </source>
</evidence>
<evidence type="ECO:0000256" key="9">
    <source>
        <dbReference type="ARBA" id="ARBA00023139"/>
    </source>
</evidence>
<dbReference type="PANTHER" id="PTHR24305">
    <property type="entry name" value="CYTOCHROME P450"/>
    <property type="match status" value="1"/>
</dbReference>
<feature type="transmembrane region" description="Helical" evidence="13">
    <location>
        <begin position="362"/>
        <end position="385"/>
    </location>
</feature>
<evidence type="ECO:0000256" key="2">
    <source>
        <dbReference type="ARBA" id="ARBA00004141"/>
    </source>
</evidence>
<keyword evidence="4 13" id="KW-0812">Transmembrane</keyword>
<protein>
    <recommendedName>
        <fullName evidence="13">Palmitoyltransferase</fullName>
        <ecNumber evidence="13">2.3.1.225</ecNumber>
    </recommendedName>
</protein>
<dbReference type="GO" id="GO:0016020">
    <property type="term" value="C:membrane"/>
    <property type="evidence" value="ECO:0007669"/>
    <property type="project" value="UniProtKB-SubCell"/>
</dbReference>
<dbReference type="PROSITE" id="PS50216">
    <property type="entry name" value="DHHC"/>
    <property type="match status" value="1"/>
</dbReference>
<dbReference type="EMBL" id="BACD03000001">
    <property type="protein sequence ID" value="GAO45808.1"/>
    <property type="molecule type" value="Genomic_DNA"/>
</dbReference>
<dbReference type="EC" id="2.3.1.225" evidence="13"/>
<reference evidence="15 16" key="1">
    <citation type="journal article" date="2011" name="J. Gen. Appl. Microbiol.">
        <title>Draft genome sequencing of the enigmatic yeast Saitoella complicata.</title>
        <authorList>
            <person name="Nishida H."/>
            <person name="Hamamoto M."/>
            <person name="Sugiyama J."/>
        </authorList>
    </citation>
    <scope>NUCLEOTIDE SEQUENCE [LARGE SCALE GENOMIC DNA]</scope>
    <source>
        <strain evidence="15 16">NRRL Y-17804</strain>
    </source>
</reference>
<evidence type="ECO:0000256" key="7">
    <source>
        <dbReference type="ARBA" id="ARBA00023004"/>
    </source>
</evidence>
<feature type="transmembrane region" description="Helical" evidence="13">
    <location>
        <begin position="52"/>
        <end position="72"/>
    </location>
</feature>
<keyword evidence="9" id="KW-0564">Palmitate</keyword>
<proteinExistence type="inferred from homology"/>
<dbReference type="GO" id="GO:0016705">
    <property type="term" value="F:oxidoreductase activity, acting on paired donors, with incorporation or reduction of molecular oxygen"/>
    <property type="evidence" value="ECO:0007669"/>
    <property type="project" value="InterPro"/>
</dbReference>
<dbReference type="PRINTS" id="PR00385">
    <property type="entry name" value="P450"/>
</dbReference>
<evidence type="ECO:0000256" key="5">
    <source>
        <dbReference type="ARBA" id="ARBA00022723"/>
    </source>
</evidence>
<feature type="binding site" description="axial binding residue" evidence="12">
    <location>
        <position position="799"/>
    </location>
    <ligand>
        <name>heme</name>
        <dbReference type="ChEBI" id="CHEBI:30413"/>
    </ligand>
    <ligandPart>
        <name>Fe</name>
        <dbReference type="ChEBI" id="CHEBI:18248"/>
    </ligandPart>
</feature>
<comment type="catalytic activity">
    <reaction evidence="11 13">
        <text>L-cysteinyl-[protein] + hexadecanoyl-CoA = S-hexadecanoyl-L-cysteinyl-[protein] + CoA</text>
        <dbReference type="Rhea" id="RHEA:36683"/>
        <dbReference type="Rhea" id="RHEA-COMP:10131"/>
        <dbReference type="Rhea" id="RHEA-COMP:11032"/>
        <dbReference type="ChEBI" id="CHEBI:29950"/>
        <dbReference type="ChEBI" id="CHEBI:57287"/>
        <dbReference type="ChEBI" id="CHEBI:57379"/>
        <dbReference type="ChEBI" id="CHEBI:74151"/>
        <dbReference type="EC" id="2.3.1.225"/>
    </reaction>
</comment>
<keyword evidence="7 12" id="KW-0408">Iron</keyword>
<dbReference type="InterPro" id="IPR017972">
    <property type="entry name" value="Cyt_P450_CS"/>
</dbReference>
<dbReference type="GO" id="GO:0005506">
    <property type="term" value="F:iron ion binding"/>
    <property type="evidence" value="ECO:0007669"/>
    <property type="project" value="InterPro"/>
</dbReference>
<reference evidence="15 16" key="2">
    <citation type="journal article" date="2014" name="J. Gen. Appl. Microbiol.">
        <title>The early diverging ascomycetous budding yeast Saitoella complicata has three histone deacetylases belonging to the Clr6, Hos2, and Rpd3 lineages.</title>
        <authorList>
            <person name="Nishida H."/>
            <person name="Matsumoto T."/>
            <person name="Kondo S."/>
            <person name="Hamamoto M."/>
            <person name="Yoshikawa H."/>
        </authorList>
    </citation>
    <scope>NUCLEOTIDE SEQUENCE [LARGE SCALE GENOMIC DNA]</scope>
    <source>
        <strain evidence="15 16">NRRL Y-17804</strain>
    </source>
</reference>
<reference evidence="15 16" key="3">
    <citation type="journal article" date="2015" name="Genome Announc.">
        <title>Draft Genome Sequence of the Archiascomycetous Yeast Saitoella complicata.</title>
        <authorList>
            <person name="Yamauchi K."/>
            <person name="Kondo S."/>
            <person name="Hamamoto M."/>
            <person name="Takahashi Y."/>
            <person name="Ogura Y."/>
            <person name="Hayashi T."/>
            <person name="Nishida H."/>
        </authorList>
    </citation>
    <scope>NUCLEOTIDE SEQUENCE [LARGE SCALE GENOMIC DNA]</scope>
    <source>
        <strain evidence="15 16">NRRL Y-17804</strain>
    </source>
</reference>
<dbReference type="InterPro" id="IPR050121">
    <property type="entry name" value="Cytochrome_P450_monoxygenase"/>
</dbReference>
<dbReference type="Proteomes" id="UP000033140">
    <property type="component" value="Unassembled WGS sequence"/>
</dbReference>
<dbReference type="InterPro" id="IPR002401">
    <property type="entry name" value="Cyt_P450_E_grp-I"/>
</dbReference>
<comment type="caution">
    <text evidence="15">The sequence shown here is derived from an EMBL/GenBank/DDBJ whole genome shotgun (WGS) entry which is preliminary data.</text>
</comment>
<feature type="transmembrane region" description="Helical" evidence="13">
    <location>
        <begin position="20"/>
        <end position="40"/>
    </location>
</feature>
<evidence type="ECO:0000259" key="14">
    <source>
        <dbReference type="Pfam" id="PF01529"/>
    </source>
</evidence>
<accession>A0A0E9N7M2</accession>
<name>A0A0E9N7M2_SAICN</name>
<dbReference type="InterPro" id="IPR001594">
    <property type="entry name" value="Palmitoyltrfase_DHHC"/>
</dbReference>
<dbReference type="PROSITE" id="PS00086">
    <property type="entry name" value="CYTOCHROME_P450"/>
    <property type="match status" value="1"/>
</dbReference>
<dbReference type="GO" id="GO:0020037">
    <property type="term" value="F:heme binding"/>
    <property type="evidence" value="ECO:0007669"/>
    <property type="project" value="InterPro"/>
</dbReference>
<dbReference type="PRINTS" id="PR00463">
    <property type="entry name" value="EP450I"/>
</dbReference>
<evidence type="ECO:0000313" key="16">
    <source>
        <dbReference type="Proteomes" id="UP000033140"/>
    </source>
</evidence>
<keyword evidence="13" id="KW-0808">Transferase</keyword>
<dbReference type="Pfam" id="PF00067">
    <property type="entry name" value="p450"/>
    <property type="match status" value="1"/>
</dbReference>
<evidence type="ECO:0000256" key="6">
    <source>
        <dbReference type="ARBA" id="ARBA00022989"/>
    </source>
</evidence>
<evidence type="ECO:0000256" key="3">
    <source>
        <dbReference type="ARBA" id="ARBA00010617"/>
    </source>
</evidence>
<evidence type="ECO:0000256" key="10">
    <source>
        <dbReference type="ARBA" id="ARBA00023288"/>
    </source>
</evidence>
<keyword evidence="8 13" id="KW-0472">Membrane</keyword>
<evidence type="ECO:0000256" key="4">
    <source>
        <dbReference type="ARBA" id="ARBA00022692"/>
    </source>
</evidence>
<gene>
    <name evidence="15" type="ORF">G7K_0058-t1</name>
</gene>
<comment type="similarity">
    <text evidence="13">Belongs to the DHHC palmitoyltransferase family.</text>
</comment>
<keyword evidence="16" id="KW-1185">Reference proteome</keyword>
<organism evidence="15 16">
    <name type="scientific">Saitoella complicata (strain BCRC 22490 / CBS 7301 / JCM 7358 / NBRC 10748 / NRRL Y-17804)</name>
    <dbReference type="NCBI Taxonomy" id="698492"/>
    <lineage>
        <taxon>Eukaryota</taxon>
        <taxon>Fungi</taxon>
        <taxon>Dikarya</taxon>
        <taxon>Ascomycota</taxon>
        <taxon>Taphrinomycotina</taxon>
        <taxon>Taphrinomycotina incertae sedis</taxon>
        <taxon>Saitoella</taxon>
    </lineage>
</organism>
<dbReference type="InterPro" id="IPR036396">
    <property type="entry name" value="Cyt_P450_sf"/>
</dbReference>
<comment type="cofactor">
    <cofactor evidence="1 12">
        <name>heme</name>
        <dbReference type="ChEBI" id="CHEBI:30413"/>
    </cofactor>
</comment>
<evidence type="ECO:0000256" key="11">
    <source>
        <dbReference type="ARBA" id="ARBA00048048"/>
    </source>
</evidence>
<comment type="subcellular location">
    <subcellularLocation>
        <location evidence="2">Membrane</location>
        <topology evidence="2">Multi-pass membrane protein</topology>
    </subcellularLocation>
</comment>
<dbReference type="Pfam" id="PF01529">
    <property type="entry name" value="DHHC"/>
    <property type="match status" value="1"/>
</dbReference>
<keyword evidence="12" id="KW-0349">Heme</keyword>
<keyword evidence="6 13" id="KW-1133">Transmembrane helix</keyword>
<dbReference type="GO" id="GO:0004497">
    <property type="term" value="F:monooxygenase activity"/>
    <property type="evidence" value="ECO:0007669"/>
    <property type="project" value="InterPro"/>
</dbReference>
<evidence type="ECO:0000313" key="15">
    <source>
        <dbReference type="EMBL" id="GAO45808.1"/>
    </source>
</evidence>
<feature type="transmembrane region" description="Helical" evidence="13">
    <location>
        <begin position="208"/>
        <end position="230"/>
    </location>
</feature>
<keyword evidence="5 12" id="KW-0479">Metal-binding</keyword>
<dbReference type="PANTHER" id="PTHR24305:SF166">
    <property type="entry name" value="CYTOCHROME P450 12A4, MITOCHONDRIAL-RELATED"/>
    <property type="match status" value="1"/>
</dbReference>
<dbReference type="InterPro" id="IPR001128">
    <property type="entry name" value="Cyt_P450"/>
</dbReference>
<comment type="domain">
    <text evidence="13">The DHHC domain is required for palmitoyltransferase activity.</text>
</comment>
<feature type="transmembrane region" description="Helical" evidence="13">
    <location>
        <begin position="171"/>
        <end position="196"/>
    </location>
</feature>
<dbReference type="STRING" id="698492.A0A0E9N7M2"/>
<dbReference type="AlphaFoldDB" id="A0A0E9N7M2"/>
<dbReference type="GO" id="GO:0019706">
    <property type="term" value="F:protein-cysteine S-palmitoyltransferase activity"/>
    <property type="evidence" value="ECO:0007669"/>
    <property type="project" value="UniProtKB-EC"/>
</dbReference>
<dbReference type="Gene3D" id="1.10.630.10">
    <property type="entry name" value="Cytochrome P450"/>
    <property type="match status" value="1"/>
</dbReference>
<comment type="similarity">
    <text evidence="3">Belongs to the cytochrome P450 family.</text>
</comment>
<dbReference type="SUPFAM" id="SSF48264">
    <property type="entry name" value="Cytochrome P450"/>
    <property type="match status" value="1"/>
</dbReference>